<feature type="domain" description="Bromo" evidence="7">
    <location>
        <begin position="222"/>
        <end position="292"/>
    </location>
</feature>
<organism evidence="9 10">
    <name type="scientific">Lymnaea stagnalis</name>
    <name type="common">Great pond snail</name>
    <name type="synonym">Helix stagnalis</name>
    <dbReference type="NCBI Taxonomy" id="6523"/>
    <lineage>
        <taxon>Eukaryota</taxon>
        <taxon>Metazoa</taxon>
        <taxon>Spiralia</taxon>
        <taxon>Lophotrochozoa</taxon>
        <taxon>Mollusca</taxon>
        <taxon>Gastropoda</taxon>
        <taxon>Heterobranchia</taxon>
        <taxon>Euthyneura</taxon>
        <taxon>Panpulmonata</taxon>
        <taxon>Hygrophila</taxon>
        <taxon>Lymnaeoidea</taxon>
        <taxon>Lymnaeidae</taxon>
        <taxon>Lymnaea</taxon>
    </lineage>
</organism>
<dbReference type="GO" id="GO:0008270">
    <property type="term" value="F:zinc ion binding"/>
    <property type="evidence" value="ECO:0007669"/>
    <property type="project" value="UniProtKB-KW"/>
</dbReference>
<dbReference type="Gene3D" id="1.20.920.10">
    <property type="entry name" value="Bromodomain-like"/>
    <property type="match status" value="1"/>
</dbReference>
<dbReference type="PANTHER" id="PTHR45975:SF2">
    <property type="entry name" value="NUCLEOSOME-REMODELING FACTOR SUBUNIT BPTF"/>
    <property type="match status" value="1"/>
</dbReference>
<dbReference type="SUPFAM" id="SSF57903">
    <property type="entry name" value="FYVE/PHD zinc finger"/>
    <property type="match status" value="2"/>
</dbReference>
<dbReference type="GO" id="GO:0016589">
    <property type="term" value="C:NURF complex"/>
    <property type="evidence" value="ECO:0007669"/>
    <property type="project" value="InterPro"/>
</dbReference>
<evidence type="ECO:0000313" key="10">
    <source>
        <dbReference type="Proteomes" id="UP001497497"/>
    </source>
</evidence>
<keyword evidence="1" id="KW-0479">Metal-binding</keyword>
<protein>
    <submittedName>
        <fullName evidence="9">Uncharacterized protein</fullName>
    </submittedName>
</protein>
<accession>A0AAV2I8J1</accession>
<dbReference type="PRINTS" id="PR00503">
    <property type="entry name" value="BROMODOMAIN"/>
</dbReference>
<keyword evidence="2 6" id="KW-0863">Zinc-finger</keyword>
<name>A0AAV2I8J1_LYMST</name>
<dbReference type="Pfam" id="PF00439">
    <property type="entry name" value="Bromodomain"/>
    <property type="match status" value="1"/>
</dbReference>
<dbReference type="CDD" id="cd05509">
    <property type="entry name" value="Bromo_gcn5_like"/>
    <property type="match status" value="1"/>
</dbReference>
<dbReference type="InterPro" id="IPR019787">
    <property type="entry name" value="Znf_PHD-finger"/>
</dbReference>
<dbReference type="PANTHER" id="PTHR45975">
    <property type="entry name" value="NUCLEOSOME-REMODELING FACTOR SUBUNIT BPTF"/>
    <property type="match status" value="1"/>
</dbReference>
<evidence type="ECO:0000256" key="1">
    <source>
        <dbReference type="ARBA" id="ARBA00022723"/>
    </source>
</evidence>
<dbReference type="GO" id="GO:0006357">
    <property type="term" value="P:regulation of transcription by RNA polymerase II"/>
    <property type="evidence" value="ECO:0007669"/>
    <property type="project" value="InterPro"/>
</dbReference>
<dbReference type="InterPro" id="IPR001965">
    <property type="entry name" value="Znf_PHD"/>
</dbReference>
<dbReference type="FunFam" id="3.30.40.10:FF:000048">
    <property type="entry name" value="nucleosome-remodeling factor subunit BPTF isoform X1"/>
    <property type="match status" value="1"/>
</dbReference>
<evidence type="ECO:0000313" key="9">
    <source>
        <dbReference type="EMBL" id="CAL1541773.1"/>
    </source>
</evidence>
<dbReference type="InterPro" id="IPR018359">
    <property type="entry name" value="Bromodomain_CS"/>
</dbReference>
<dbReference type="PROSITE" id="PS50016">
    <property type="entry name" value="ZF_PHD_2"/>
    <property type="match status" value="1"/>
</dbReference>
<dbReference type="SUPFAM" id="SSF47370">
    <property type="entry name" value="Bromodomain"/>
    <property type="match status" value="1"/>
</dbReference>
<dbReference type="EMBL" id="CAXITT010000451">
    <property type="protein sequence ID" value="CAL1541773.1"/>
    <property type="molecule type" value="Genomic_DNA"/>
</dbReference>
<dbReference type="SMART" id="SM00297">
    <property type="entry name" value="BROMO"/>
    <property type="match status" value="1"/>
</dbReference>
<dbReference type="Proteomes" id="UP001497497">
    <property type="component" value="Unassembled WGS sequence"/>
</dbReference>
<evidence type="ECO:0000256" key="6">
    <source>
        <dbReference type="PROSITE-ProRule" id="PRU00146"/>
    </source>
</evidence>
<evidence type="ECO:0000256" key="4">
    <source>
        <dbReference type="ARBA" id="ARBA00023117"/>
    </source>
</evidence>
<evidence type="ECO:0000256" key="3">
    <source>
        <dbReference type="ARBA" id="ARBA00022833"/>
    </source>
</evidence>
<keyword evidence="3" id="KW-0862">Zinc</keyword>
<dbReference type="InterPro" id="IPR036427">
    <property type="entry name" value="Bromodomain-like_sf"/>
</dbReference>
<gene>
    <name evidence="9" type="ORF">GSLYS_00015379001</name>
</gene>
<dbReference type="AlphaFoldDB" id="A0AAV2I8J1"/>
<dbReference type="Gene3D" id="3.30.40.10">
    <property type="entry name" value="Zinc/RING finger domain, C3HC4 (zinc finger)"/>
    <property type="match status" value="2"/>
</dbReference>
<dbReference type="GO" id="GO:0000978">
    <property type="term" value="F:RNA polymerase II cis-regulatory region sequence-specific DNA binding"/>
    <property type="evidence" value="ECO:0007669"/>
    <property type="project" value="TreeGrafter"/>
</dbReference>
<dbReference type="PROSITE" id="PS50014">
    <property type="entry name" value="BROMODOMAIN_2"/>
    <property type="match status" value="1"/>
</dbReference>
<reference evidence="9 10" key="1">
    <citation type="submission" date="2024-04" db="EMBL/GenBank/DDBJ databases">
        <authorList>
            <consortium name="Genoscope - CEA"/>
            <person name="William W."/>
        </authorList>
    </citation>
    <scope>NUCLEOTIDE SEQUENCE [LARGE SCALE GENOMIC DNA]</scope>
</reference>
<evidence type="ECO:0000256" key="2">
    <source>
        <dbReference type="ARBA" id="ARBA00022771"/>
    </source>
</evidence>
<feature type="domain" description="PHD-type" evidence="8">
    <location>
        <begin position="128"/>
        <end position="195"/>
    </location>
</feature>
<proteinExistence type="predicted"/>
<sequence length="315" mass="35679">MADKLKKTSKVTTSVAKSPQPGAAAVASTVATVVPSVTPPSVVPTIKKKDTLKTLIPMTDPKSAAAQKRKHKLISTGGKGLNPREKLYCVCKTPYDESKFYIGCDLCSNWFHGACVNISEDRARFIDSYVCEDCRKQQEHISEELYCLCRTPYDENQFYIGCDRCQDWFHGYCVGISKHEADSIEVYVCPNCQNQEVADPIAQKPLTPSEYQQLQKLLKDLQAHKMAWPFLQPVDPREVPDYYDIVSEPMDLTIVEAKLNSKAYHKLNDFMKDITKIFDNCRLYNPVDTAYFQCAEVVETYFAQKVKALRSANKL</sequence>
<dbReference type="PROSITE" id="PS00633">
    <property type="entry name" value="BROMODOMAIN_1"/>
    <property type="match status" value="1"/>
</dbReference>
<dbReference type="SMART" id="SM00249">
    <property type="entry name" value="PHD"/>
    <property type="match status" value="2"/>
</dbReference>
<keyword evidence="10" id="KW-1185">Reference proteome</keyword>
<evidence type="ECO:0000259" key="8">
    <source>
        <dbReference type="PROSITE" id="PS50016"/>
    </source>
</evidence>
<evidence type="ECO:0000259" key="7">
    <source>
        <dbReference type="PROSITE" id="PS50014"/>
    </source>
</evidence>
<dbReference type="InterPro" id="IPR038028">
    <property type="entry name" value="BPTF"/>
</dbReference>
<dbReference type="Pfam" id="PF00628">
    <property type="entry name" value="PHD"/>
    <property type="match status" value="2"/>
</dbReference>
<dbReference type="InterPro" id="IPR011011">
    <property type="entry name" value="Znf_FYVE_PHD"/>
</dbReference>
<keyword evidence="4 5" id="KW-0103">Bromodomain</keyword>
<dbReference type="InterPro" id="IPR013083">
    <property type="entry name" value="Znf_RING/FYVE/PHD"/>
</dbReference>
<comment type="caution">
    <text evidence="9">The sequence shown here is derived from an EMBL/GenBank/DDBJ whole genome shotgun (WGS) entry which is preliminary data.</text>
</comment>
<dbReference type="InterPro" id="IPR001487">
    <property type="entry name" value="Bromodomain"/>
</dbReference>
<dbReference type="CDD" id="cd15560">
    <property type="entry name" value="PHD2_3_BPTF"/>
    <property type="match status" value="1"/>
</dbReference>
<evidence type="ECO:0000256" key="5">
    <source>
        <dbReference type="PROSITE-ProRule" id="PRU00035"/>
    </source>
</evidence>